<dbReference type="Proteomes" id="UP000242682">
    <property type="component" value="Unassembled WGS sequence"/>
</dbReference>
<name>A0A2P8H5J9_9BACL</name>
<dbReference type="EMBL" id="PYAT01000002">
    <property type="protein sequence ID" value="PSL41502.1"/>
    <property type="molecule type" value="Genomic_DNA"/>
</dbReference>
<organism evidence="1 2">
    <name type="scientific">Planomicrobium soli</name>
    <dbReference type="NCBI Taxonomy" id="1176648"/>
    <lineage>
        <taxon>Bacteria</taxon>
        <taxon>Bacillati</taxon>
        <taxon>Bacillota</taxon>
        <taxon>Bacilli</taxon>
        <taxon>Bacillales</taxon>
        <taxon>Caryophanaceae</taxon>
        <taxon>Planomicrobium</taxon>
    </lineage>
</organism>
<evidence type="ECO:0000313" key="1">
    <source>
        <dbReference type="EMBL" id="PSL41502.1"/>
    </source>
</evidence>
<dbReference type="RefSeq" id="WP_106532192.1">
    <property type="nucleotide sequence ID" value="NZ_PYAT01000002.1"/>
</dbReference>
<dbReference type="OrthoDB" id="2451574at2"/>
<dbReference type="AlphaFoldDB" id="A0A2P8H5J9"/>
<comment type="caution">
    <text evidence="1">The sequence shown here is derived from an EMBL/GenBank/DDBJ whole genome shotgun (WGS) entry which is preliminary data.</text>
</comment>
<gene>
    <name evidence="1" type="ORF">B0H99_102186</name>
</gene>
<reference evidence="1 2" key="1">
    <citation type="submission" date="2018-03" db="EMBL/GenBank/DDBJ databases">
        <title>Genomic Encyclopedia of Type Strains, Phase III (KMG-III): the genomes of soil and plant-associated and newly described type strains.</title>
        <authorList>
            <person name="Whitman W."/>
        </authorList>
    </citation>
    <scope>NUCLEOTIDE SEQUENCE [LARGE SCALE GENOMIC DNA]</scope>
    <source>
        <strain evidence="1 2">CGMCC 1.12259</strain>
    </source>
</reference>
<sequence>MPAKQAWAGKPCLFILVIFSVLALSENNIAKPFESPEPTAVKDETAFLVLLPSKEKANAADQAPNEVIGKAHILLDKEQSDVMSAKKLKVNVNGKLEEAESYIVYADSNTVYFMRAFNRLWETYWVAAWAKEGNFTLSDAQNMKVLMVEYEELRKSLRLFANENTAKSFGFQADFKFFGDLAIRHRIQAIRYVLEIWESEAGITTFYEMKKSIRHINKMIVLSNKEVEKINTLYANYVEAKRELSARKRKDWADDWSNKYTYNVDR</sequence>
<accession>A0A2P8H5J9</accession>
<keyword evidence="2" id="KW-1185">Reference proteome</keyword>
<proteinExistence type="predicted"/>
<protein>
    <submittedName>
        <fullName evidence="1">Uncharacterized protein</fullName>
    </submittedName>
</protein>
<evidence type="ECO:0000313" key="2">
    <source>
        <dbReference type="Proteomes" id="UP000242682"/>
    </source>
</evidence>